<keyword evidence="1" id="KW-1133">Transmembrane helix</keyword>
<keyword evidence="3" id="KW-1185">Reference proteome</keyword>
<dbReference type="EMBL" id="JBHRSJ010000030">
    <property type="protein sequence ID" value="MFC2973471.1"/>
    <property type="molecule type" value="Genomic_DNA"/>
</dbReference>
<evidence type="ECO:0000256" key="1">
    <source>
        <dbReference type="SAM" id="Phobius"/>
    </source>
</evidence>
<feature type="transmembrane region" description="Helical" evidence="1">
    <location>
        <begin position="270"/>
        <end position="292"/>
    </location>
</feature>
<gene>
    <name evidence="2" type="ORF">ACFOJE_14795</name>
</gene>
<feature type="transmembrane region" description="Helical" evidence="1">
    <location>
        <begin position="341"/>
        <end position="358"/>
    </location>
</feature>
<feature type="transmembrane region" description="Helical" evidence="1">
    <location>
        <begin position="166"/>
        <end position="190"/>
    </location>
</feature>
<dbReference type="RefSeq" id="WP_377815210.1">
    <property type="nucleotide sequence ID" value="NZ_JBHRSJ010000030.1"/>
</dbReference>
<feature type="transmembrane region" description="Helical" evidence="1">
    <location>
        <begin position="312"/>
        <end position="329"/>
    </location>
</feature>
<evidence type="ECO:0008006" key="4">
    <source>
        <dbReference type="Google" id="ProtNLM"/>
    </source>
</evidence>
<name>A0ABV7AW56_9GAMM</name>
<keyword evidence="1" id="KW-0472">Membrane</keyword>
<feature type="transmembrane region" description="Helical" evidence="1">
    <location>
        <begin position="136"/>
        <end position="154"/>
    </location>
</feature>
<comment type="caution">
    <text evidence="2">The sequence shown here is derived from an EMBL/GenBank/DDBJ whole genome shotgun (WGS) entry which is preliminary data.</text>
</comment>
<sequence>MQGILTRLGRVSPVWLAFFGSLLLSLVAVSGVVTIARDAAFYIDIAQQVNGQGPQVAMKLFDWPWFPLLLAYTHSLLGLPYEAAAYLWCALFMAGTCALLVDCTRQRVPDAGHWACLVVLAMPAFNQFRYDILREFGFWFFCSLALWLALRWQARGGWWRATSIHLALLAAVLFRLEALVLLAALALWQLPELRSREGRLRILQLAALPLLAVAVGVLALLAMGGLSSARVDYYLSLLDPRQVLVSFDALSRQFSASLITKYSKDETDQIIFFGLLAALLIKFVKVLGPFAATFLSRRTWSAGRCYWQEFRPFAWAALLYLGVLMLFFVRLQFMNARYTSFLNLLVVPLVAVSLMLFARNFPRLAKGLVVLALLAMLDNVVSLSAKKTHYIEAGHWVAQHIEPAAPVYYDDGRIAYYAGRGYPKSDLTREAAMGPERAGQYRYFLIEADADEPWLKDWLAQRNAQVLARFANRKGDAVLVIGN</sequence>
<feature type="transmembrane region" description="Helical" evidence="1">
    <location>
        <begin position="113"/>
        <end position="130"/>
    </location>
</feature>
<protein>
    <recommendedName>
        <fullName evidence="4">Glycosyltransferase RgtA/B/C/D-like domain-containing protein</fullName>
    </recommendedName>
</protein>
<feature type="transmembrane region" description="Helical" evidence="1">
    <location>
        <begin position="15"/>
        <end position="36"/>
    </location>
</feature>
<evidence type="ECO:0000313" key="3">
    <source>
        <dbReference type="Proteomes" id="UP001595457"/>
    </source>
</evidence>
<feature type="transmembrane region" description="Helical" evidence="1">
    <location>
        <begin position="202"/>
        <end position="226"/>
    </location>
</feature>
<accession>A0ABV7AW56</accession>
<proteinExistence type="predicted"/>
<dbReference type="Proteomes" id="UP001595457">
    <property type="component" value="Unassembled WGS sequence"/>
</dbReference>
<evidence type="ECO:0000313" key="2">
    <source>
        <dbReference type="EMBL" id="MFC2973471.1"/>
    </source>
</evidence>
<feature type="transmembrane region" description="Helical" evidence="1">
    <location>
        <begin position="83"/>
        <end position="101"/>
    </location>
</feature>
<reference evidence="3" key="1">
    <citation type="journal article" date="2019" name="Int. J. Syst. Evol. Microbiol.">
        <title>The Global Catalogue of Microorganisms (GCM) 10K type strain sequencing project: providing services to taxonomists for standard genome sequencing and annotation.</title>
        <authorList>
            <consortium name="The Broad Institute Genomics Platform"/>
            <consortium name="The Broad Institute Genome Sequencing Center for Infectious Disease"/>
            <person name="Wu L."/>
            <person name="Ma J."/>
        </authorList>
    </citation>
    <scope>NUCLEOTIDE SEQUENCE [LARGE SCALE GENOMIC DNA]</scope>
    <source>
        <strain evidence="3">KCTC 62195</strain>
    </source>
</reference>
<keyword evidence="1" id="KW-0812">Transmembrane</keyword>
<organism evidence="2 3">
    <name type="scientific">Azotobacter bryophylli</name>
    <dbReference type="NCBI Taxonomy" id="1986537"/>
    <lineage>
        <taxon>Bacteria</taxon>
        <taxon>Pseudomonadati</taxon>
        <taxon>Pseudomonadota</taxon>
        <taxon>Gammaproteobacteria</taxon>
        <taxon>Pseudomonadales</taxon>
        <taxon>Pseudomonadaceae</taxon>
        <taxon>Azotobacter</taxon>
    </lineage>
</organism>